<comment type="caution">
    <text evidence="8">The sequence shown here is derived from an EMBL/GenBank/DDBJ whole genome shotgun (WGS) entry which is preliminary data.</text>
</comment>
<dbReference type="InterPro" id="IPR000172">
    <property type="entry name" value="GMC_OxRdtase_N"/>
</dbReference>
<proteinExistence type="inferred from homology"/>
<dbReference type="PANTHER" id="PTHR11552">
    <property type="entry name" value="GLUCOSE-METHANOL-CHOLINE GMC OXIDOREDUCTASE"/>
    <property type="match status" value="1"/>
</dbReference>
<dbReference type="Gene3D" id="3.50.50.60">
    <property type="entry name" value="FAD/NAD(P)-binding domain"/>
    <property type="match status" value="1"/>
</dbReference>
<comment type="cofactor">
    <cofactor evidence="1">
        <name>FAD</name>
        <dbReference type="ChEBI" id="CHEBI:57692"/>
    </cofactor>
</comment>
<dbReference type="Pfam" id="PF00732">
    <property type="entry name" value="GMC_oxred_N"/>
    <property type="match status" value="1"/>
</dbReference>
<dbReference type="Gene3D" id="3.30.560.10">
    <property type="entry name" value="Glucose Oxidase, domain 3"/>
    <property type="match status" value="1"/>
</dbReference>
<dbReference type="PIRSF" id="PIRSF000137">
    <property type="entry name" value="Alcohol_oxidase"/>
    <property type="match status" value="1"/>
</dbReference>
<keyword evidence="9" id="KW-1185">Reference proteome</keyword>
<dbReference type="PROSITE" id="PS00623">
    <property type="entry name" value="GMC_OXRED_1"/>
    <property type="match status" value="1"/>
</dbReference>
<dbReference type="SUPFAM" id="SSF54373">
    <property type="entry name" value="FAD-linked reductases, C-terminal domain"/>
    <property type="match status" value="1"/>
</dbReference>
<dbReference type="PROSITE" id="PS51257">
    <property type="entry name" value="PROKAR_LIPOPROTEIN"/>
    <property type="match status" value="1"/>
</dbReference>
<evidence type="ECO:0000256" key="5">
    <source>
        <dbReference type="RuleBase" id="RU003968"/>
    </source>
</evidence>
<dbReference type="SUPFAM" id="SSF51905">
    <property type="entry name" value="FAD/NAD(P)-binding domain"/>
    <property type="match status" value="1"/>
</dbReference>
<dbReference type="InterPro" id="IPR007867">
    <property type="entry name" value="GMC_OxRtase_C"/>
</dbReference>
<dbReference type="Proteomes" id="UP001205612">
    <property type="component" value="Unassembled WGS sequence"/>
</dbReference>
<accession>A0ABT2AU15</accession>
<evidence type="ECO:0000313" key="9">
    <source>
        <dbReference type="Proteomes" id="UP001205612"/>
    </source>
</evidence>
<feature type="domain" description="Glucose-methanol-choline oxidoreductase N-terminal" evidence="6">
    <location>
        <begin position="91"/>
        <end position="114"/>
    </location>
</feature>
<dbReference type="EMBL" id="JANUGP010000001">
    <property type="protein sequence ID" value="MCS0599743.1"/>
    <property type="molecule type" value="Genomic_DNA"/>
</dbReference>
<evidence type="ECO:0000256" key="1">
    <source>
        <dbReference type="ARBA" id="ARBA00001974"/>
    </source>
</evidence>
<dbReference type="PROSITE" id="PS00624">
    <property type="entry name" value="GMC_OXRED_2"/>
    <property type="match status" value="1"/>
</dbReference>
<feature type="domain" description="Glucose-methanol-choline oxidoreductase N-terminal" evidence="7">
    <location>
        <begin position="263"/>
        <end position="277"/>
    </location>
</feature>
<reference evidence="8 9" key="1">
    <citation type="submission" date="2022-08" db="EMBL/GenBank/DDBJ databases">
        <authorList>
            <person name="Somphong A."/>
            <person name="Phongsopitanun W."/>
        </authorList>
    </citation>
    <scope>NUCLEOTIDE SEQUENCE [LARGE SCALE GENOMIC DNA]</scope>
    <source>
        <strain evidence="8 9">LP11</strain>
    </source>
</reference>
<dbReference type="RefSeq" id="WP_258775938.1">
    <property type="nucleotide sequence ID" value="NZ_JANUGP010000001.1"/>
</dbReference>
<dbReference type="InterPro" id="IPR012132">
    <property type="entry name" value="GMC_OxRdtase"/>
</dbReference>
<sequence>MTGAERERATAREYDHIVVGAGSAGCVVAARLLRRTEGRVLVLEAGGERDDAPSLTCPRRWVENFGSAFDWNYRYAPNPHTGNRPLPLARGKVVGGSGAVNALVWARGRAADYDGWAAAGNPGWDYASVLPYFTASEDWEDGPSAHHGAGGPLRVERARDLHPVAGALIDSCLSHGMPYLDDINVPEPLGAGPVSMNVRDGRRWNSWHGYLRPLLGHPRLTVLTRATVRRLTFSGNRCTGVEFAREGRVQRVRAAGEVVLSAGAVDSPRLLMLSGIGPADELTRLGIAPVADLPGVGRNLQEHPLLAGLCFETRQPLPPPDHNLEGSIAFWPGRATAPTPDLMFVSIQLPHVSPEIGAVSPPPPPPHAFSILPGLMRVASRGHLRLLSADPGGPLEIQPNLLTERADVDALSAAVELGLDLADQPAHRGLVRRRVAPAGPLNGRRIRAFLRDACLPYQHTAGTCAMGGGPEAVVDARLRVHGIAGLRVADASVMPTITSANTNAPSVMIGEAAARFLTTEPAAAVHEGSGPSVDDRNPC</sequence>
<name>A0ABT2AU15_9ACTN</name>
<evidence type="ECO:0000259" key="6">
    <source>
        <dbReference type="PROSITE" id="PS00623"/>
    </source>
</evidence>
<keyword evidence="4 5" id="KW-0274">FAD</keyword>
<organism evidence="8 9">
    <name type="scientific">Streptomyces pyxinicus</name>
    <dbReference type="NCBI Taxonomy" id="2970331"/>
    <lineage>
        <taxon>Bacteria</taxon>
        <taxon>Bacillati</taxon>
        <taxon>Actinomycetota</taxon>
        <taxon>Actinomycetes</taxon>
        <taxon>Kitasatosporales</taxon>
        <taxon>Streptomycetaceae</taxon>
        <taxon>Streptomyces</taxon>
    </lineage>
</organism>
<protein>
    <submittedName>
        <fullName evidence="8">GMC family oxidoreductase N-terminal domain-containing protein</fullName>
    </submittedName>
</protein>
<evidence type="ECO:0000256" key="4">
    <source>
        <dbReference type="ARBA" id="ARBA00022827"/>
    </source>
</evidence>
<evidence type="ECO:0000259" key="7">
    <source>
        <dbReference type="PROSITE" id="PS00624"/>
    </source>
</evidence>
<dbReference type="InterPro" id="IPR036188">
    <property type="entry name" value="FAD/NAD-bd_sf"/>
</dbReference>
<evidence type="ECO:0000256" key="2">
    <source>
        <dbReference type="ARBA" id="ARBA00010790"/>
    </source>
</evidence>
<dbReference type="Pfam" id="PF05199">
    <property type="entry name" value="GMC_oxred_C"/>
    <property type="match status" value="1"/>
</dbReference>
<comment type="similarity">
    <text evidence="2 5">Belongs to the GMC oxidoreductase family.</text>
</comment>
<keyword evidence="3 5" id="KW-0285">Flavoprotein</keyword>
<evidence type="ECO:0000256" key="3">
    <source>
        <dbReference type="ARBA" id="ARBA00022630"/>
    </source>
</evidence>
<gene>
    <name evidence="8" type="ORF">NX794_00575</name>
</gene>
<evidence type="ECO:0000313" key="8">
    <source>
        <dbReference type="EMBL" id="MCS0599743.1"/>
    </source>
</evidence>
<dbReference type="PANTHER" id="PTHR11552:SF147">
    <property type="entry name" value="CHOLINE DEHYDROGENASE, MITOCHONDRIAL"/>
    <property type="match status" value="1"/>
</dbReference>